<feature type="region of interest" description="Disordered" evidence="1">
    <location>
        <begin position="70"/>
        <end position="91"/>
    </location>
</feature>
<reference evidence="2" key="1">
    <citation type="journal article" date="2015" name="Nature">
        <title>Complex archaea that bridge the gap between prokaryotes and eukaryotes.</title>
        <authorList>
            <person name="Spang A."/>
            <person name="Saw J.H."/>
            <person name="Jorgensen S.L."/>
            <person name="Zaremba-Niedzwiedzka K."/>
            <person name="Martijn J."/>
            <person name="Lind A.E."/>
            <person name="van Eijk R."/>
            <person name="Schleper C."/>
            <person name="Guy L."/>
            <person name="Ettema T.J."/>
        </authorList>
    </citation>
    <scope>NUCLEOTIDE SEQUENCE</scope>
</reference>
<proteinExistence type="predicted"/>
<organism evidence="2">
    <name type="scientific">marine sediment metagenome</name>
    <dbReference type="NCBI Taxonomy" id="412755"/>
    <lineage>
        <taxon>unclassified sequences</taxon>
        <taxon>metagenomes</taxon>
        <taxon>ecological metagenomes</taxon>
    </lineage>
</organism>
<comment type="caution">
    <text evidence="2">The sequence shown here is derived from an EMBL/GenBank/DDBJ whole genome shotgun (WGS) entry which is preliminary data.</text>
</comment>
<sequence>MTKPCESCVEAVIDDGADEDIAEEALDLMGEDIADHLCDEIETQGEVECSCPCKRAAKRRLRQAAFRKEHQKLSQHLGGPLHSLPQDEYVQ</sequence>
<protein>
    <submittedName>
        <fullName evidence="2">Uncharacterized protein</fullName>
    </submittedName>
</protein>
<dbReference type="AlphaFoldDB" id="A0A0F9L1U6"/>
<name>A0A0F9L1U6_9ZZZZ</name>
<evidence type="ECO:0000256" key="1">
    <source>
        <dbReference type="SAM" id="MobiDB-lite"/>
    </source>
</evidence>
<gene>
    <name evidence="2" type="ORF">LCGC14_1256400</name>
</gene>
<dbReference type="EMBL" id="LAZR01006927">
    <property type="protein sequence ID" value="KKM88669.1"/>
    <property type="molecule type" value="Genomic_DNA"/>
</dbReference>
<evidence type="ECO:0000313" key="2">
    <source>
        <dbReference type="EMBL" id="KKM88669.1"/>
    </source>
</evidence>
<accession>A0A0F9L1U6</accession>